<protein>
    <submittedName>
        <fullName evidence="2">Uncharacterized protein</fullName>
    </submittedName>
</protein>
<feature type="signal peptide" evidence="1">
    <location>
        <begin position="1"/>
        <end position="23"/>
    </location>
</feature>
<sequence>MKKQWVMMLVLTASLMMATQAKADHVRIVTGDYFAPFTGRDLPDGGIMTEIVRRAFEIAGYDHAEIIWRSWRQGYDMTVRGEVEGTFPYAYTPFRARSVLFSEPVASLSAFGWYAKSRQNFETIDDLNGAALCLPLGYAELGRTSQMLATGRATRHAPPDMRTCFKLLGAGRVDIVVAPRSEARDSMRAAGLELDHFGHIDEPLSTMPLHFVVGLNHPRAGRIMQDFNTALKELDESGELAVLLSRAQY</sequence>
<evidence type="ECO:0000313" key="3">
    <source>
        <dbReference type="Proteomes" id="UP000076335"/>
    </source>
</evidence>
<dbReference type="Gene3D" id="3.40.190.10">
    <property type="entry name" value="Periplasmic binding protein-like II"/>
    <property type="match status" value="2"/>
</dbReference>
<dbReference type="EMBL" id="LPVY01000021">
    <property type="protein sequence ID" value="KZB62258.1"/>
    <property type="molecule type" value="Genomic_DNA"/>
</dbReference>
<dbReference type="AlphaFoldDB" id="A0A154L2M2"/>
<dbReference type="PANTHER" id="PTHR35936">
    <property type="entry name" value="MEMBRANE-BOUND LYTIC MUREIN TRANSGLYCOSYLASE F"/>
    <property type="match status" value="1"/>
</dbReference>
<gene>
    <name evidence="2" type="ORF">AUP42_04735</name>
</gene>
<evidence type="ECO:0000256" key="1">
    <source>
        <dbReference type="SAM" id="SignalP"/>
    </source>
</evidence>
<keyword evidence="1" id="KW-0732">Signal</keyword>
<proteinExistence type="predicted"/>
<comment type="caution">
    <text evidence="2">The sequence shown here is derived from an EMBL/GenBank/DDBJ whole genome shotgun (WGS) entry which is preliminary data.</text>
</comment>
<dbReference type="RefSeq" id="WP_062952834.1">
    <property type="nucleotide sequence ID" value="NZ_LPVY01000021.1"/>
</dbReference>
<organism evidence="2 3">
    <name type="scientific">Thalassospira lucentensis</name>
    <dbReference type="NCBI Taxonomy" id="168935"/>
    <lineage>
        <taxon>Bacteria</taxon>
        <taxon>Pseudomonadati</taxon>
        <taxon>Pseudomonadota</taxon>
        <taxon>Alphaproteobacteria</taxon>
        <taxon>Rhodospirillales</taxon>
        <taxon>Thalassospiraceae</taxon>
        <taxon>Thalassospira</taxon>
    </lineage>
</organism>
<dbReference type="Proteomes" id="UP000076335">
    <property type="component" value="Unassembled WGS sequence"/>
</dbReference>
<evidence type="ECO:0000313" key="2">
    <source>
        <dbReference type="EMBL" id="KZB62258.1"/>
    </source>
</evidence>
<accession>A0A154L2M2</accession>
<dbReference type="PANTHER" id="PTHR35936:SF25">
    <property type="entry name" value="ABC TRANSPORTER SUBSTRATE-BINDING PROTEIN"/>
    <property type="match status" value="1"/>
</dbReference>
<dbReference type="SUPFAM" id="SSF53850">
    <property type="entry name" value="Periplasmic binding protein-like II"/>
    <property type="match status" value="1"/>
</dbReference>
<feature type="chain" id="PRO_5007596782" evidence="1">
    <location>
        <begin position="24"/>
        <end position="249"/>
    </location>
</feature>
<dbReference type="OrthoDB" id="8479038at2"/>
<reference evidence="2 3" key="1">
    <citation type="submission" date="2015-12" db="EMBL/GenBank/DDBJ databases">
        <title>Genome sequence of Thalassospira lucentensis MCCC 1A02072.</title>
        <authorList>
            <person name="Lu L."/>
            <person name="Lai Q."/>
            <person name="Shao Z."/>
            <person name="Qian P."/>
        </authorList>
    </citation>
    <scope>NUCLEOTIDE SEQUENCE [LARGE SCALE GENOMIC DNA]</scope>
    <source>
        <strain evidence="2 3">MCCC 1A02072</strain>
    </source>
</reference>
<name>A0A154L2M2_9PROT</name>